<dbReference type="GO" id="GO:0003677">
    <property type="term" value="F:DNA binding"/>
    <property type="evidence" value="ECO:0007669"/>
    <property type="project" value="UniProtKB-KW"/>
</dbReference>
<name>A0A1H1Y757_9PSED</name>
<keyword evidence="1" id="KW-0238">DNA-binding</keyword>
<accession>A0A1H1Y757</accession>
<dbReference type="InterPro" id="IPR009057">
    <property type="entry name" value="Homeodomain-like_sf"/>
</dbReference>
<evidence type="ECO:0000313" key="4">
    <source>
        <dbReference type="Proteomes" id="UP000199524"/>
    </source>
</evidence>
<reference evidence="4" key="1">
    <citation type="submission" date="2016-10" db="EMBL/GenBank/DDBJ databases">
        <authorList>
            <person name="Varghese N."/>
            <person name="Submissions S."/>
        </authorList>
    </citation>
    <scope>NUCLEOTIDE SEQUENCE [LARGE SCALE GENOMIC DNA]</scope>
    <source>
        <strain evidence="4">ATCC 23835</strain>
    </source>
</reference>
<dbReference type="GeneID" id="300209171"/>
<dbReference type="Gene3D" id="1.10.357.10">
    <property type="entry name" value="Tetracycline Repressor, domain 2"/>
    <property type="match status" value="1"/>
</dbReference>
<dbReference type="SUPFAM" id="SSF46689">
    <property type="entry name" value="Homeodomain-like"/>
    <property type="match status" value="1"/>
</dbReference>
<dbReference type="Pfam" id="PF00440">
    <property type="entry name" value="TetR_N"/>
    <property type="match status" value="1"/>
</dbReference>
<evidence type="ECO:0000259" key="2">
    <source>
        <dbReference type="Pfam" id="PF00440"/>
    </source>
</evidence>
<dbReference type="InterPro" id="IPR001647">
    <property type="entry name" value="HTH_TetR"/>
</dbReference>
<proteinExistence type="predicted"/>
<dbReference type="EMBL" id="LT629777">
    <property type="protein sequence ID" value="SDT17300.1"/>
    <property type="molecule type" value="Genomic_DNA"/>
</dbReference>
<feature type="domain" description="HTH tetR-type" evidence="2">
    <location>
        <begin position="28"/>
        <end position="67"/>
    </location>
</feature>
<dbReference type="Proteomes" id="UP000199524">
    <property type="component" value="Chromosome I"/>
</dbReference>
<gene>
    <name evidence="3" type="ORF">SAMN05216598_4264</name>
</gene>
<keyword evidence="4" id="KW-1185">Reference proteome</keyword>
<dbReference type="RefSeq" id="WP_090208506.1">
    <property type="nucleotide sequence ID" value="NZ_LT629777.1"/>
</dbReference>
<organism evidence="3 4">
    <name type="scientific">Pseudomonas asplenii</name>
    <dbReference type="NCBI Taxonomy" id="53407"/>
    <lineage>
        <taxon>Bacteria</taxon>
        <taxon>Pseudomonadati</taxon>
        <taxon>Pseudomonadota</taxon>
        <taxon>Gammaproteobacteria</taxon>
        <taxon>Pseudomonadales</taxon>
        <taxon>Pseudomonadaceae</taxon>
        <taxon>Pseudomonas</taxon>
    </lineage>
</organism>
<evidence type="ECO:0000256" key="1">
    <source>
        <dbReference type="ARBA" id="ARBA00023125"/>
    </source>
</evidence>
<protein>
    <submittedName>
        <fullName evidence="3">Transcriptional regulator, TetR family</fullName>
    </submittedName>
</protein>
<dbReference type="AlphaFoldDB" id="A0A1H1Y757"/>
<evidence type="ECO:0000313" key="3">
    <source>
        <dbReference type="EMBL" id="SDT17300.1"/>
    </source>
</evidence>
<sequence>MPLSNPTTRRDRPPKIAREHSDTLELLLRCGMESLTEQGFATIGIDTVLKRVQVPKGSFYHYFDSRAFLQASPDDSPWII</sequence>